<dbReference type="SMART" id="SM00116">
    <property type="entry name" value="CBS"/>
    <property type="match status" value="2"/>
</dbReference>
<dbReference type="InterPro" id="IPR051257">
    <property type="entry name" value="Diverse_CBS-Domain"/>
</dbReference>
<dbReference type="InterPro" id="IPR046342">
    <property type="entry name" value="CBS_dom_sf"/>
</dbReference>
<dbReference type="SUPFAM" id="SSF54631">
    <property type="entry name" value="CBS-domain pair"/>
    <property type="match status" value="1"/>
</dbReference>
<dbReference type="Gene3D" id="3.10.580.10">
    <property type="entry name" value="CBS-domain"/>
    <property type="match status" value="1"/>
</dbReference>
<feature type="domain" description="CBS" evidence="3">
    <location>
        <begin position="11"/>
        <end position="68"/>
    </location>
</feature>
<evidence type="ECO:0000259" key="3">
    <source>
        <dbReference type="PROSITE" id="PS51371"/>
    </source>
</evidence>
<dbReference type="KEGG" id="mmec:FIU01_11280"/>
<dbReference type="PANTHER" id="PTHR43080:SF2">
    <property type="entry name" value="CBS DOMAIN-CONTAINING PROTEIN"/>
    <property type="match status" value="1"/>
</dbReference>
<dbReference type="Pfam" id="PF00571">
    <property type="entry name" value="CBS"/>
    <property type="match status" value="2"/>
</dbReference>
<accession>A0A5B8CUN9</accession>
<gene>
    <name evidence="4" type="ORF">FIU01_11280</name>
</gene>
<dbReference type="RefSeq" id="WP_140004369.1">
    <property type="nucleotide sequence ID" value="NZ_CP040946.1"/>
</dbReference>
<proteinExistence type="predicted"/>
<sequence>MKTLQQVLAHKTHQGIISIAPNRPVYDALIILAEYQIGALAVIKDGELVGIFSERDYAREVILKGRSSKTTTVSEVMTSKVITGKPDDLVESAMSTMLEKRIRHLPVVEQNKMLGMLSIGDILKETIHYQQTLIAQLESYIHS</sequence>
<dbReference type="EMBL" id="CP040946">
    <property type="protein sequence ID" value="QDC45044.1"/>
    <property type="molecule type" value="Genomic_DNA"/>
</dbReference>
<evidence type="ECO:0000256" key="2">
    <source>
        <dbReference type="PROSITE-ProRule" id="PRU00703"/>
    </source>
</evidence>
<dbReference type="AlphaFoldDB" id="A0A5B8CUN9"/>
<keyword evidence="5" id="KW-1185">Reference proteome</keyword>
<organism evidence="4 5">
    <name type="scientific">Methylophilus medardicus</name>
    <dbReference type="NCBI Taxonomy" id="2588534"/>
    <lineage>
        <taxon>Bacteria</taxon>
        <taxon>Pseudomonadati</taxon>
        <taxon>Pseudomonadota</taxon>
        <taxon>Betaproteobacteria</taxon>
        <taxon>Nitrosomonadales</taxon>
        <taxon>Methylophilaceae</taxon>
        <taxon>Methylophilus</taxon>
    </lineage>
</organism>
<evidence type="ECO:0000313" key="4">
    <source>
        <dbReference type="EMBL" id="QDC45044.1"/>
    </source>
</evidence>
<dbReference type="PROSITE" id="PS51371">
    <property type="entry name" value="CBS"/>
    <property type="match status" value="2"/>
</dbReference>
<dbReference type="CDD" id="cd04623">
    <property type="entry name" value="CBS_pair_bac_euk"/>
    <property type="match status" value="1"/>
</dbReference>
<dbReference type="OrthoDB" id="9807125at2"/>
<dbReference type="InterPro" id="IPR044725">
    <property type="entry name" value="CBSX3_CBS_dom"/>
</dbReference>
<evidence type="ECO:0000313" key="5">
    <source>
        <dbReference type="Proteomes" id="UP000311008"/>
    </source>
</evidence>
<dbReference type="Proteomes" id="UP000311008">
    <property type="component" value="Chromosome"/>
</dbReference>
<dbReference type="PANTHER" id="PTHR43080">
    <property type="entry name" value="CBS DOMAIN-CONTAINING PROTEIN CBSX3, MITOCHONDRIAL"/>
    <property type="match status" value="1"/>
</dbReference>
<keyword evidence="1 2" id="KW-0129">CBS domain</keyword>
<feature type="domain" description="CBS" evidence="3">
    <location>
        <begin position="77"/>
        <end position="133"/>
    </location>
</feature>
<dbReference type="InterPro" id="IPR000644">
    <property type="entry name" value="CBS_dom"/>
</dbReference>
<evidence type="ECO:0000256" key="1">
    <source>
        <dbReference type="ARBA" id="ARBA00023122"/>
    </source>
</evidence>
<reference evidence="5" key="1">
    <citation type="journal article" date="2019" name="ISME J.">
        <title>Evolution in action: habitat transition from sediment to the pelagial leads to genome streamlining in Methylophilaceae.</title>
        <authorList>
            <person name="Salcher M."/>
            <person name="Schaefle D."/>
            <person name="Kaspar M."/>
            <person name="Neuenschwander S.M."/>
            <person name="Ghai R."/>
        </authorList>
    </citation>
    <scope>NUCLEOTIDE SEQUENCE [LARGE SCALE GENOMIC DNA]</scope>
    <source>
        <strain evidence="5">MMS-M-51</strain>
    </source>
</reference>
<name>A0A5B8CUN9_9PROT</name>
<protein>
    <submittedName>
        <fullName evidence="4">CBS domain-containing protein</fullName>
    </submittedName>
</protein>